<reference evidence="5" key="1">
    <citation type="submission" date="2015-05" db="EMBL/GenBank/DDBJ databases">
        <authorList>
            <person name="Rovetto F."/>
            <person name="Cocolin L."/>
            <person name="Illeghems K."/>
            <person name="Van Nieuwerburgh F."/>
            <person name="Houf K."/>
        </authorList>
    </citation>
    <scope>NUCLEOTIDE SEQUENCE [LARGE SCALE GENOMIC DNA]</scope>
    <source>
        <strain evidence="5">DU22</strain>
    </source>
</reference>
<dbReference type="CDD" id="cd02972">
    <property type="entry name" value="DsbA_family"/>
    <property type="match status" value="1"/>
</dbReference>
<dbReference type="STRING" id="544718.AAX25_01188"/>
<evidence type="ECO:0000256" key="1">
    <source>
        <dbReference type="SAM" id="Phobius"/>
    </source>
</evidence>
<dbReference type="Proteomes" id="UP000308001">
    <property type="component" value="Unassembled WGS sequence"/>
</dbReference>
<proteinExistence type="predicted"/>
<evidence type="ECO:0000313" key="6">
    <source>
        <dbReference type="Proteomes" id="UP000308001"/>
    </source>
</evidence>
<dbReference type="EMBL" id="LCUJ01000003">
    <property type="protein sequence ID" value="OCL99483.1"/>
    <property type="molecule type" value="Genomic_DNA"/>
</dbReference>
<protein>
    <submittedName>
        <fullName evidence="4">Disulfide bond formation protein DsbA</fullName>
    </submittedName>
</protein>
<dbReference type="Pfam" id="PF13462">
    <property type="entry name" value="Thioredoxin_4"/>
    <property type="match status" value="1"/>
</dbReference>
<comment type="caution">
    <text evidence="3">The sequence shown here is derived from an EMBL/GenBank/DDBJ whole genome shotgun (WGS) entry which is preliminary data.</text>
</comment>
<feature type="domain" description="Thioredoxin-like fold" evidence="2">
    <location>
        <begin position="51"/>
        <end position="206"/>
    </location>
</feature>
<dbReference type="SUPFAM" id="SSF52833">
    <property type="entry name" value="Thioredoxin-like"/>
    <property type="match status" value="1"/>
</dbReference>
<dbReference type="RefSeq" id="WP_066183589.1">
    <property type="nucleotide sequence ID" value="NZ_LCUJ01000003.1"/>
</dbReference>
<evidence type="ECO:0000313" key="4">
    <source>
        <dbReference type="EMBL" id="TLS72041.1"/>
    </source>
</evidence>
<sequence>MQNKLKVIISILLVIGLFIGLSFFYKNSKTEESYSISKEDKELILKRDYSYKIGDNSKNITVVQFIDPECESCAIFHEFVKKLYKDYYNEIEIITKYIPNHKNSAFAIKLLEASRNQGLYEESLDIIFSTQDLWAKHNFEKPELLYGFLSQIPNIDMKKLKIDMEDENILNIIKQDKNDALSLGVLGTPTLFINGELLKRLSSEELFDIVFKNIIKEEK</sequence>
<keyword evidence="1" id="KW-0812">Transmembrane</keyword>
<evidence type="ECO:0000313" key="5">
    <source>
        <dbReference type="Proteomes" id="UP000093281"/>
    </source>
</evidence>
<dbReference type="Proteomes" id="UP000093281">
    <property type="component" value="Unassembled WGS sequence"/>
</dbReference>
<dbReference type="InterPro" id="IPR012336">
    <property type="entry name" value="Thioredoxin-like_fold"/>
</dbReference>
<reference evidence="4 6" key="3">
    <citation type="submission" date="2019-05" db="EMBL/GenBank/DDBJ databases">
        <title>Arcobacter cibarius and Arcobacter thereius providing challenges in identification an antibiotic susceptibility and Quinolone resistance.</title>
        <authorList>
            <person name="Busch A."/>
            <person name="Hanel I."/>
            <person name="Hotzel H."/>
            <person name="Tomaso H."/>
        </authorList>
    </citation>
    <scope>NUCLEOTIDE SEQUENCE [LARGE SCALE GENOMIC DNA]</scope>
    <source>
        <strain evidence="4 6">17CS1191_2</strain>
    </source>
</reference>
<gene>
    <name evidence="3" type="ORF">AAX29_01297</name>
    <name evidence="4" type="ORF">FE246_06345</name>
</gene>
<evidence type="ECO:0000259" key="2">
    <source>
        <dbReference type="Pfam" id="PF13462"/>
    </source>
</evidence>
<dbReference type="OrthoDB" id="9784686at2"/>
<dbReference type="InterPro" id="IPR036249">
    <property type="entry name" value="Thioredoxin-like_sf"/>
</dbReference>
<feature type="transmembrane region" description="Helical" evidence="1">
    <location>
        <begin position="7"/>
        <end position="25"/>
    </location>
</feature>
<dbReference type="EMBL" id="VBUF01000003">
    <property type="protein sequence ID" value="TLS72041.1"/>
    <property type="molecule type" value="Genomic_DNA"/>
</dbReference>
<keyword evidence="1" id="KW-1133">Transmembrane helix</keyword>
<accession>A0A1C0B7C4</accession>
<organism evidence="3 5">
    <name type="scientific">Aliarcobacter thereius</name>
    <dbReference type="NCBI Taxonomy" id="544718"/>
    <lineage>
        <taxon>Bacteria</taxon>
        <taxon>Pseudomonadati</taxon>
        <taxon>Campylobacterota</taxon>
        <taxon>Epsilonproteobacteria</taxon>
        <taxon>Campylobacterales</taxon>
        <taxon>Arcobacteraceae</taxon>
        <taxon>Aliarcobacter</taxon>
    </lineage>
</organism>
<name>A0A1C0B7C4_9BACT</name>
<reference evidence="3" key="2">
    <citation type="submission" date="2015-05" db="EMBL/GenBank/DDBJ databases">
        <authorList>
            <person name="Wang D.B."/>
            <person name="Wang M."/>
        </authorList>
    </citation>
    <scope>NUCLEOTIDE SEQUENCE [LARGE SCALE GENOMIC DNA]</scope>
    <source>
        <strain evidence="3">DU22</strain>
    </source>
</reference>
<evidence type="ECO:0000313" key="3">
    <source>
        <dbReference type="EMBL" id="OCL99483.1"/>
    </source>
</evidence>
<keyword evidence="1" id="KW-0472">Membrane</keyword>
<dbReference type="Gene3D" id="3.40.30.10">
    <property type="entry name" value="Glutaredoxin"/>
    <property type="match status" value="1"/>
</dbReference>
<dbReference type="AlphaFoldDB" id="A0A1C0B7C4"/>